<dbReference type="Pfam" id="PF00920">
    <property type="entry name" value="ILVD_EDD_N"/>
    <property type="match status" value="1"/>
</dbReference>
<comment type="similarity">
    <text evidence="1">Belongs to the IlvD/Edd family.</text>
</comment>
<organism evidence="4">
    <name type="scientific">marine metagenome</name>
    <dbReference type="NCBI Taxonomy" id="408172"/>
    <lineage>
        <taxon>unclassified sequences</taxon>
        <taxon>metagenomes</taxon>
        <taxon>ecological metagenomes</taxon>
    </lineage>
</organism>
<dbReference type="InterPro" id="IPR050165">
    <property type="entry name" value="DHAD_IlvD/Edd"/>
</dbReference>
<evidence type="ECO:0000256" key="1">
    <source>
        <dbReference type="ARBA" id="ARBA00006486"/>
    </source>
</evidence>
<name>A0A382GKN4_9ZZZZ</name>
<dbReference type="GO" id="GO:0004160">
    <property type="term" value="F:dihydroxy-acid dehydratase activity"/>
    <property type="evidence" value="ECO:0007669"/>
    <property type="project" value="TreeGrafter"/>
</dbReference>
<feature type="non-terminal residue" evidence="4">
    <location>
        <position position="109"/>
    </location>
</feature>
<evidence type="ECO:0000259" key="3">
    <source>
        <dbReference type="Pfam" id="PF00920"/>
    </source>
</evidence>
<sequence length="109" mass="11747">MTNKGRKYSSNIADGIQQAPSRAMLRAVGFNDEDFNKPQVGIASTWSMVTPCNMHINKLAEEAAVGVDKSGCKSVIFNTITVSDGISMGTKGMRYSLVSREVIADSIET</sequence>
<dbReference type="SUPFAM" id="SSF143975">
    <property type="entry name" value="IlvD/EDD N-terminal domain-like"/>
    <property type="match status" value="1"/>
</dbReference>
<dbReference type="EMBL" id="UINC01055635">
    <property type="protein sequence ID" value="SVB74731.1"/>
    <property type="molecule type" value="Genomic_DNA"/>
</dbReference>
<dbReference type="PANTHER" id="PTHR21000:SF5">
    <property type="entry name" value="DIHYDROXY-ACID DEHYDRATASE, MITOCHONDRIAL"/>
    <property type="match status" value="1"/>
</dbReference>
<dbReference type="InterPro" id="IPR037237">
    <property type="entry name" value="IlvD/EDD_N"/>
</dbReference>
<dbReference type="InterPro" id="IPR000581">
    <property type="entry name" value="ILV_EDD_N"/>
</dbReference>
<reference evidence="4" key="1">
    <citation type="submission" date="2018-05" db="EMBL/GenBank/DDBJ databases">
        <authorList>
            <person name="Lanie J.A."/>
            <person name="Ng W.-L."/>
            <person name="Kazmierczak K.M."/>
            <person name="Andrzejewski T.M."/>
            <person name="Davidsen T.M."/>
            <person name="Wayne K.J."/>
            <person name="Tettelin H."/>
            <person name="Glass J.I."/>
            <person name="Rusch D."/>
            <person name="Podicherti R."/>
            <person name="Tsui H.-C.T."/>
            <person name="Winkler M.E."/>
        </authorList>
    </citation>
    <scope>NUCLEOTIDE SEQUENCE</scope>
</reference>
<accession>A0A382GKN4</accession>
<evidence type="ECO:0000256" key="2">
    <source>
        <dbReference type="ARBA" id="ARBA00023239"/>
    </source>
</evidence>
<dbReference type="AlphaFoldDB" id="A0A382GKN4"/>
<gene>
    <name evidence="4" type="ORF">METZ01_LOCUS227585</name>
</gene>
<feature type="domain" description="Dihydroxy-acid/6-phosphogluconate dehydratase N-terminal" evidence="3">
    <location>
        <begin position="37"/>
        <end position="109"/>
    </location>
</feature>
<protein>
    <recommendedName>
        <fullName evidence="3">Dihydroxy-acid/6-phosphogluconate dehydratase N-terminal domain-containing protein</fullName>
    </recommendedName>
</protein>
<proteinExistence type="inferred from homology"/>
<keyword evidence="2" id="KW-0456">Lyase</keyword>
<dbReference type="GO" id="GO:0009082">
    <property type="term" value="P:branched-chain amino acid biosynthetic process"/>
    <property type="evidence" value="ECO:0007669"/>
    <property type="project" value="TreeGrafter"/>
</dbReference>
<dbReference type="PANTHER" id="PTHR21000">
    <property type="entry name" value="DIHYDROXY-ACID DEHYDRATASE DAD"/>
    <property type="match status" value="1"/>
</dbReference>
<evidence type="ECO:0000313" key="4">
    <source>
        <dbReference type="EMBL" id="SVB74731.1"/>
    </source>
</evidence>